<name>A0A5N5XET8_9EURO</name>
<dbReference type="Proteomes" id="UP000326565">
    <property type="component" value="Unassembled WGS sequence"/>
</dbReference>
<protein>
    <submittedName>
        <fullName evidence="3">Uncharacterized protein</fullName>
    </submittedName>
</protein>
<sequence>MANTASPNDTIVISSGQVLSLLGALIALKFLHAVAFIFHLNKSRKRSLKSPIIRAIVRREQFIIDVFLSIMPESVFRSPTRSDTAEGAQVPSRDGHLSFPTLTHSGGDLNSISTKQSQTSSHIHNPLVRVAPVRIPAIRISPCGSDYRSVHLSSTNTGVTSSGSGRDSLQLPRAREEDGDLLLRENLTLVRSRSDLTARSNSRRLGRIGRLWSVDSFVVPSTSDSHAILEMEEGLRRSRSVESFPGRFPISDGVDAGSMRGRGATTVRPFTDL</sequence>
<reference evidence="3 4" key="1">
    <citation type="submission" date="2019-04" db="EMBL/GenBank/DDBJ databases">
        <title>Friends and foes A comparative genomics study of 23 Aspergillus species from section Flavi.</title>
        <authorList>
            <consortium name="DOE Joint Genome Institute"/>
            <person name="Kjaerbolling I."/>
            <person name="Vesth T."/>
            <person name="Frisvad J.C."/>
            <person name="Nybo J.L."/>
            <person name="Theobald S."/>
            <person name="Kildgaard S."/>
            <person name="Isbrandt T."/>
            <person name="Kuo A."/>
            <person name="Sato A."/>
            <person name="Lyhne E.K."/>
            <person name="Kogle M.E."/>
            <person name="Wiebenga A."/>
            <person name="Kun R.S."/>
            <person name="Lubbers R.J."/>
            <person name="Makela M.R."/>
            <person name="Barry K."/>
            <person name="Chovatia M."/>
            <person name="Clum A."/>
            <person name="Daum C."/>
            <person name="Haridas S."/>
            <person name="He G."/>
            <person name="LaButti K."/>
            <person name="Lipzen A."/>
            <person name="Mondo S."/>
            <person name="Riley R."/>
            <person name="Salamov A."/>
            <person name="Simmons B.A."/>
            <person name="Magnuson J.K."/>
            <person name="Henrissat B."/>
            <person name="Mortensen U.H."/>
            <person name="Larsen T.O."/>
            <person name="Devries R.P."/>
            <person name="Grigoriev I.V."/>
            <person name="Machida M."/>
            <person name="Baker S.E."/>
            <person name="Andersen M.R."/>
        </authorList>
    </citation>
    <scope>NUCLEOTIDE SEQUENCE [LARGE SCALE GENOMIC DNA]</scope>
    <source>
        <strain evidence="3 4">CBS 151.66</strain>
    </source>
</reference>
<dbReference type="EMBL" id="ML732152">
    <property type="protein sequence ID" value="KAB8079226.1"/>
    <property type="molecule type" value="Genomic_DNA"/>
</dbReference>
<dbReference type="AlphaFoldDB" id="A0A5N5XET8"/>
<accession>A0A5N5XET8</accession>
<evidence type="ECO:0000256" key="1">
    <source>
        <dbReference type="SAM" id="MobiDB-lite"/>
    </source>
</evidence>
<feature type="region of interest" description="Disordered" evidence="1">
    <location>
        <begin position="78"/>
        <end position="100"/>
    </location>
</feature>
<evidence type="ECO:0000313" key="3">
    <source>
        <dbReference type="EMBL" id="KAB8079226.1"/>
    </source>
</evidence>
<evidence type="ECO:0000256" key="2">
    <source>
        <dbReference type="SAM" id="Phobius"/>
    </source>
</evidence>
<keyword evidence="2" id="KW-0472">Membrane</keyword>
<keyword evidence="2" id="KW-0812">Transmembrane</keyword>
<feature type="compositionally biased region" description="Low complexity" evidence="1">
    <location>
        <begin position="153"/>
        <end position="165"/>
    </location>
</feature>
<feature type="region of interest" description="Disordered" evidence="1">
    <location>
        <begin position="252"/>
        <end position="273"/>
    </location>
</feature>
<gene>
    <name evidence="3" type="ORF">BDV29DRAFT_152086</name>
</gene>
<keyword evidence="4" id="KW-1185">Reference proteome</keyword>
<feature type="transmembrane region" description="Helical" evidence="2">
    <location>
        <begin position="20"/>
        <end position="40"/>
    </location>
</feature>
<organism evidence="3 4">
    <name type="scientific">Aspergillus leporis</name>
    <dbReference type="NCBI Taxonomy" id="41062"/>
    <lineage>
        <taxon>Eukaryota</taxon>
        <taxon>Fungi</taxon>
        <taxon>Dikarya</taxon>
        <taxon>Ascomycota</taxon>
        <taxon>Pezizomycotina</taxon>
        <taxon>Eurotiomycetes</taxon>
        <taxon>Eurotiomycetidae</taxon>
        <taxon>Eurotiales</taxon>
        <taxon>Aspergillaceae</taxon>
        <taxon>Aspergillus</taxon>
        <taxon>Aspergillus subgen. Circumdati</taxon>
    </lineage>
</organism>
<dbReference type="OrthoDB" id="4326871at2759"/>
<evidence type="ECO:0000313" key="4">
    <source>
        <dbReference type="Proteomes" id="UP000326565"/>
    </source>
</evidence>
<feature type="region of interest" description="Disordered" evidence="1">
    <location>
        <begin position="153"/>
        <end position="172"/>
    </location>
</feature>
<proteinExistence type="predicted"/>
<keyword evidence="2" id="KW-1133">Transmembrane helix</keyword>